<reference evidence="1 2" key="2">
    <citation type="submission" date="2018-11" db="EMBL/GenBank/DDBJ databases">
        <authorList>
            <consortium name="Pathogen Informatics"/>
        </authorList>
    </citation>
    <scope>NUCLEOTIDE SEQUENCE [LARGE SCALE GENOMIC DNA]</scope>
</reference>
<reference evidence="3" key="1">
    <citation type="submission" date="2017-02" db="UniProtKB">
        <authorList>
            <consortium name="WormBaseParasite"/>
        </authorList>
    </citation>
    <scope>IDENTIFICATION</scope>
</reference>
<protein>
    <submittedName>
        <fullName evidence="1 3">Uncharacterized protein</fullName>
    </submittedName>
</protein>
<accession>A0A0N4Y074</accession>
<name>A0A0N4Y074_NIPBR</name>
<evidence type="ECO:0000313" key="3">
    <source>
        <dbReference type="WBParaSite" id="NBR_0000889901-mRNA-1"/>
    </source>
</evidence>
<sequence>MVSYAVCKGEQDESTVSFQLSPMFSDFTNRRRTPERLQRPAGHTEERWWLVVWEGSRFFGRRLSATLLRSRRHAHLAPAAG</sequence>
<dbReference type="WBParaSite" id="NBR_0000889901-mRNA-1">
    <property type="protein sequence ID" value="NBR_0000889901-mRNA-1"/>
    <property type="gene ID" value="NBR_0000889901"/>
</dbReference>
<organism evidence="3">
    <name type="scientific">Nippostrongylus brasiliensis</name>
    <name type="common">Rat hookworm</name>
    <dbReference type="NCBI Taxonomy" id="27835"/>
    <lineage>
        <taxon>Eukaryota</taxon>
        <taxon>Metazoa</taxon>
        <taxon>Ecdysozoa</taxon>
        <taxon>Nematoda</taxon>
        <taxon>Chromadorea</taxon>
        <taxon>Rhabditida</taxon>
        <taxon>Rhabditina</taxon>
        <taxon>Rhabditomorpha</taxon>
        <taxon>Strongyloidea</taxon>
        <taxon>Heligmosomidae</taxon>
        <taxon>Nippostrongylus</taxon>
    </lineage>
</organism>
<dbReference type="AlphaFoldDB" id="A0A0N4Y074"/>
<proteinExistence type="predicted"/>
<dbReference type="Proteomes" id="UP000271162">
    <property type="component" value="Unassembled WGS sequence"/>
</dbReference>
<evidence type="ECO:0000313" key="2">
    <source>
        <dbReference type="Proteomes" id="UP000271162"/>
    </source>
</evidence>
<dbReference type="EMBL" id="UYSL01020065">
    <property type="protein sequence ID" value="VDL72489.1"/>
    <property type="molecule type" value="Genomic_DNA"/>
</dbReference>
<keyword evidence="2" id="KW-1185">Reference proteome</keyword>
<evidence type="ECO:0000313" key="1">
    <source>
        <dbReference type="EMBL" id="VDL72489.1"/>
    </source>
</evidence>
<gene>
    <name evidence="1" type="ORF">NBR_LOCUS8900</name>
</gene>